<proteinExistence type="predicted"/>
<dbReference type="AlphaFoldDB" id="A0A314Y0P1"/>
<evidence type="ECO:0000313" key="3">
    <source>
        <dbReference type="Proteomes" id="UP000250321"/>
    </source>
</evidence>
<comment type="caution">
    <text evidence="2">The sequence shown here is derived from an EMBL/GenBank/DDBJ whole genome shotgun (WGS) entry which is preliminary data.</text>
</comment>
<reference evidence="2 3" key="1">
    <citation type="submission" date="2018-02" db="EMBL/GenBank/DDBJ databases">
        <title>Draft genome of wild Prunus yedoensis var. nudiflora.</title>
        <authorList>
            <person name="Baek S."/>
            <person name="Kim J.-H."/>
            <person name="Choi K."/>
            <person name="Kim G.-B."/>
            <person name="Cho A."/>
            <person name="Jang H."/>
            <person name="Shin C.-H."/>
            <person name="Yu H.-J."/>
            <person name="Mun J.-H."/>
        </authorList>
    </citation>
    <scope>NUCLEOTIDE SEQUENCE [LARGE SCALE GENOMIC DNA]</scope>
    <source>
        <strain evidence="3">cv. Jeju island</strain>
        <tissue evidence="2">Leaf</tissue>
    </source>
</reference>
<protein>
    <submittedName>
        <fullName evidence="2">Uncharacterized protein</fullName>
    </submittedName>
</protein>
<evidence type="ECO:0000256" key="1">
    <source>
        <dbReference type="SAM" id="MobiDB-lite"/>
    </source>
</evidence>
<feature type="compositionally biased region" description="Basic residues" evidence="1">
    <location>
        <begin position="1"/>
        <end position="11"/>
    </location>
</feature>
<dbReference type="EMBL" id="PJQY01001694">
    <property type="protein sequence ID" value="PQQ00502.1"/>
    <property type="molecule type" value="Genomic_DNA"/>
</dbReference>
<feature type="region of interest" description="Disordered" evidence="1">
    <location>
        <begin position="77"/>
        <end position="105"/>
    </location>
</feature>
<dbReference type="Proteomes" id="UP000250321">
    <property type="component" value="Unassembled WGS sequence"/>
</dbReference>
<dbReference type="OrthoDB" id="1748993at2759"/>
<keyword evidence="3" id="KW-1185">Reference proteome</keyword>
<organism evidence="2 3">
    <name type="scientific">Prunus yedoensis var. nudiflora</name>
    <dbReference type="NCBI Taxonomy" id="2094558"/>
    <lineage>
        <taxon>Eukaryota</taxon>
        <taxon>Viridiplantae</taxon>
        <taxon>Streptophyta</taxon>
        <taxon>Embryophyta</taxon>
        <taxon>Tracheophyta</taxon>
        <taxon>Spermatophyta</taxon>
        <taxon>Magnoliopsida</taxon>
        <taxon>eudicotyledons</taxon>
        <taxon>Gunneridae</taxon>
        <taxon>Pentapetalae</taxon>
        <taxon>rosids</taxon>
        <taxon>fabids</taxon>
        <taxon>Rosales</taxon>
        <taxon>Rosaceae</taxon>
        <taxon>Amygdaloideae</taxon>
        <taxon>Amygdaleae</taxon>
        <taxon>Prunus</taxon>
    </lineage>
</organism>
<accession>A0A314Y0P1</accession>
<feature type="region of interest" description="Disordered" evidence="1">
    <location>
        <begin position="177"/>
        <end position="213"/>
    </location>
</feature>
<evidence type="ECO:0000313" key="2">
    <source>
        <dbReference type="EMBL" id="PQQ00502.1"/>
    </source>
</evidence>
<gene>
    <name evidence="2" type="ORF">Pyn_08193</name>
</gene>
<feature type="region of interest" description="Disordered" evidence="1">
    <location>
        <begin position="1"/>
        <end position="37"/>
    </location>
</feature>
<sequence length="213" mass="24260">MLKNQHLRKRASTSATGRGGERRKKERPRSGRLRNLEEKMSRILKGVKDVQNLSNSLRAQNEIYQENHVELADMVHAQQQSPEPTGTRDTARASSTSTEVEIPRRKVTDARNILKEKKAWRERNEQLVGNLRKGKTQANPEDTEEEDDGITSKLRNLVIGELRSVWDRLGQVEKSKIPRGPEFTEEEIPPTIYSRPTRCSGSGRLEGSKDPLI</sequence>
<name>A0A314Y0P1_PRUYE</name>
<dbReference type="STRING" id="2094558.A0A314Y0P1"/>
<feature type="compositionally biased region" description="Low complexity" evidence="1">
    <location>
        <begin position="85"/>
        <end position="98"/>
    </location>
</feature>
<feature type="compositionally biased region" description="Basic residues" evidence="1">
    <location>
        <begin position="21"/>
        <end position="32"/>
    </location>
</feature>